<dbReference type="Proteomes" id="UP000198302">
    <property type="component" value="Unassembled WGS sequence"/>
</dbReference>
<dbReference type="AlphaFoldDB" id="A0A0D0EN68"/>
<comment type="caution">
    <text evidence="1">The sequence shown here is derived from an EMBL/GenBank/DDBJ whole genome shotgun (WGS) entry which is preliminary data.</text>
</comment>
<dbReference type="EMBL" id="JPRK01000003">
    <property type="protein sequence ID" value="KIO54360.1"/>
    <property type="molecule type" value="Genomic_DNA"/>
</dbReference>
<keyword evidence="4" id="KW-1185">Reference proteome</keyword>
<dbReference type="EMBL" id="MUGX01000011">
    <property type="protein sequence ID" value="OXA88175.1"/>
    <property type="molecule type" value="Genomic_DNA"/>
</dbReference>
<reference evidence="1 3" key="1">
    <citation type="submission" date="2015-01" db="EMBL/GenBank/DDBJ databases">
        <title>Genome of Flavobacterium hibernum DSM 12611.</title>
        <authorList>
            <person name="Stropko S.J."/>
            <person name="Pipes S.E."/>
            <person name="Newman J.D."/>
        </authorList>
    </citation>
    <scope>NUCLEOTIDE SEQUENCE [LARGE SCALE GENOMIC DNA]</scope>
    <source>
        <strain evidence="1 3">DSM 12611</strain>
    </source>
</reference>
<gene>
    <name evidence="2" type="ORF">B0A73_10420</name>
    <name evidence="1" type="ORF">IW18_02575</name>
</gene>
<evidence type="ECO:0000313" key="3">
    <source>
        <dbReference type="Proteomes" id="UP000032061"/>
    </source>
</evidence>
<sequence>MKKILISALLISIVSCQKKSEDKAALKVKVENVDSSQNINTEGNSQKITEFKSENKLKNLSKENFNFIIDKLLEDGFGLNSYTYLDFDKIDSDYWKSEITTSPINKMDERVINKNFFVFEFNYGTNSSLRQKYFLLNNNEIKSVDFKLNDSDNKKLNLLLEKVCTKDCILQTDKLKEIIKDKQNNYELTFGLQESLDSFNNSSILIKYKTKDFKSIVPNSIMKFDDKEDKFVELK</sequence>
<protein>
    <recommendedName>
        <fullName evidence="5">Lipoprotein</fullName>
    </recommendedName>
</protein>
<reference evidence="2 4" key="2">
    <citation type="submission" date="2016-11" db="EMBL/GenBank/DDBJ databases">
        <title>Whole genomes of Flavobacteriaceae.</title>
        <authorList>
            <person name="Stine C."/>
            <person name="Li C."/>
            <person name="Tadesse D."/>
        </authorList>
    </citation>
    <scope>NUCLEOTIDE SEQUENCE [LARGE SCALE GENOMIC DNA]</scope>
    <source>
        <strain evidence="2 4">ATCC 51468</strain>
    </source>
</reference>
<evidence type="ECO:0000313" key="2">
    <source>
        <dbReference type="EMBL" id="OXA88175.1"/>
    </source>
</evidence>
<dbReference type="OrthoDB" id="9944916at2"/>
<dbReference type="STRING" id="37752.IW18_02575"/>
<proteinExistence type="predicted"/>
<accession>A0A0D0EN68</accession>
<evidence type="ECO:0008006" key="5">
    <source>
        <dbReference type="Google" id="ProtNLM"/>
    </source>
</evidence>
<dbReference type="Proteomes" id="UP000032061">
    <property type="component" value="Unassembled WGS sequence"/>
</dbReference>
<evidence type="ECO:0000313" key="4">
    <source>
        <dbReference type="Proteomes" id="UP000198302"/>
    </source>
</evidence>
<organism evidence="1 3">
    <name type="scientific">Flavobacterium hibernum</name>
    <dbReference type="NCBI Taxonomy" id="37752"/>
    <lineage>
        <taxon>Bacteria</taxon>
        <taxon>Pseudomonadati</taxon>
        <taxon>Bacteroidota</taxon>
        <taxon>Flavobacteriia</taxon>
        <taxon>Flavobacteriales</taxon>
        <taxon>Flavobacteriaceae</taxon>
        <taxon>Flavobacterium</taxon>
    </lineage>
</organism>
<name>A0A0D0EN68_9FLAO</name>
<dbReference type="RefSeq" id="WP_041516029.1">
    <property type="nucleotide sequence ID" value="NZ_JPRK01000003.1"/>
</dbReference>
<evidence type="ECO:0000313" key="1">
    <source>
        <dbReference type="EMBL" id="KIO54360.1"/>
    </source>
</evidence>
<dbReference type="PROSITE" id="PS51257">
    <property type="entry name" value="PROKAR_LIPOPROTEIN"/>
    <property type="match status" value="1"/>
</dbReference>